<sequence>MRILLAVPFLAACAAQNPGQTPARAEQQRMTELDNAALWQIQANTDDRLELARAEAELGSRDELVVQGSYLGRRTLSAAGRSRYRRGRTDPETDILACDDFVTNGAAQVEFLGAGGPRVDQHALDPDGDGLACNWVETLRQAAARARG</sequence>
<dbReference type="Proteomes" id="UP000032232">
    <property type="component" value="Unassembled WGS sequence"/>
</dbReference>
<organism evidence="1 2">
    <name type="scientific">Jannaschia aquimarina</name>
    <dbReference type="NCBI Taxonomy" id="935700"/>
    <lineage>
        <taxon>Bacteria</taxon>
        <taxon>Pseudomonadati</taxon>
        <taxon>Pseudomonadota</taxon>
        <taxon>Alphaproteobacteria</taxon>
        <taxon>Rhodobacterales</taxon>
        <taxon>Roseobacteraceae</taxon>
        <taxon>Jannaschia</taxon>
    </lineage>
</organism>
<proteinExistence type="predicted"/>
<dbReference type="AlphaFoldDB" id="A0A0D1D886"/>
<gene>
    <name evidence="1" type="ORF">jaqu_21050</name>
</gene>
<comment type="caution">
    <text evidence="1">The sequence shown here is derived from an EMBL/GenBank/DDBJ whole genome shotgun (WGS) entry which is preliminary data.</text>
</comment>
<reference evidence="1 2" key="1">
    <citation type="submission" date="2015-02" db="EMBL/GenBank/DDBJ databases">
        <title>Genome Sequence of Jannaschia aquimarina DSM28248, a member of the Roseobacter clade.</title>
        <authorList>
            <person name="Voget S."/>
            <person name="Daniel R."/>
        </authorList>
    </citation>
    <scope>NUCLEOTIDE SEQUENCE [LARGE SCALE GENOMIC DNA]</scope>
    <source>
        <strain evidence="1 2">GSW-M26</strain>
    </source>
</reference>
<dbReference type="EMBL" id="JYFE01000040">
    <property type="protein sequence ID" value="KIT16143.1"/>
    <property type="molecule type" value="Genomic_DNA"/>
</dbReference>
<keyword evidence="2" id="KW-1185">Reference proteome</keyword>
<accession>A0A0D1D886</accession>
<name>A0A0D1D886_9RHOB</name>
<dbReference type="PATRIC" id="fig|935700.4.peg.2171"/>
<evidence type="ECO:0008006" key="3">
    <source>
        <dbReference type="Google" id="ProtNLM"/>
    </source>
</evidence>
<dbReference type="OrthoDB" id="7951357at2"/>
<dbReference type="RefSeq" id="WP_043918922.1">
    <property type="nucleotide sequence ID" value="NZ_FZPF01000013.1"/>
</dbReference>
<evidence type="ECO:0000313" key="1">
    <source>
        <dbReference type="EMBL" id="KIT16143.1"/>
    </source>
</evidence>
<evidence type="ECO:0000313" key="2">
    <source>
        <dbReference type="Proteomes" id="UP000032232"/>
    </source>
</evidence>
<dbReference type="STRING" id="935700.jaqu_21050"/>
<protein>
    <recommendedName>
        <fullName evidence="3">Excalibur calcium-binding domain-containing protein</fullName>
    </recommendedName>
</protein>